<evidence type="ECO:0000256" key="1">
    <source>
        <dbReference type="SAM" id="MobiDB-lite"/>
    </source>
</evidence>
<feature type="compositionally biased region" description="Basic and acidic residues" evidence="1">
    <location>
        <begin position="116"/>
        <end position="139"/>
    </location>
</feature>
<name>A0A7S2PCA1_9STRA</name>
<feature type="compositionally biased region" description="Basic residues" evidence="1">
    <location>
        <begin position="1"/>
        <end position="15"/>
    </location>
</feature>
<feature type="compositionally biased region" description="Polar residues" evidence="1">
    <location>
        <begin position="188"/>
        <end position="197"/>
    </location>
</feature>
<proteinExistence type="predicted"/>
<organism evidence="2">
    <name type="scientific">Leptocylindrus danicus</name>
    <dbReference type="NCBI Taxonomy" id="163516"/>
    <lineage>
        <taxon>Eukaryota</taxon>
        <taxon>Sar</taxon>
        <taxon>Stramenopiles</taxon>
        <taxon>Ochrophyta</taxon>
        <taxon>Bacillariophyta</taxon>
        <taxon>Coscinodiscophyceae</taxon>
        <taxon>Chaetocerotophycidae</taxon>
        <taxon>Leptocylindrales</taxon>
        <taxon>Leptocylindraceae</taxon>
        <taxon>Leptocylindrus</taxon>
    </lineage>
</organism>
<reference evidence="2" key="1">
    <citation type="submission" date="2021-01" db="EMBL/GenBank/DDBJ databases">
        <authorList>
            <person name="Corre E."/>
            <person name="Pelletier E."/>
            <person name="Niang G."/>
            <person name="Scheremetjew M."/>
            <person name="Finn R."/>
            <person name="Kale V."/>
            <person name="Holt S."/>
            <person name="Cochrane G."/>
            <person name="Meng A."/>
            <person name="Brown T."/>
            <person name="Cohen L."/>
        </authorList>
    </citation>
    <scope>NUCLEOTIDE SEQUENCE</scope>
    <source>
        <strain evidence="2">B650</strain>
    </source>
</reference>
<evidence type="ECO:0000313" key="2">
    <source>
        <dbReference type="EMBL" id="CAD9589791.1"/>
    </source>
</evidence>
<gene>
    <name evidence="2" type="ORF">LDAN0321_LOCUS13012</name>
</gene>
<feature type="region of interest" description="Disordered" evidence="1">
    <location>
        <begin position="84"/>
        <end position="207"/>
    </location>
</feature>
<dbReference type="EMBL" id="HBGY01020636">
    <property type="protein sequence ID" value="CAD9589791.1"/>
    <property type="molecule type" value="Transcribed_RNA"/>
</dbReference>
<accession>A0A7S2PCA1</accession>
<feature type="region of interest" description="Disordered" evidence="1">
    <location>
        <begin position="1"/>
        <end position="20"/>
    </location>
</feature>
<feature type="compositionally biased region" description="Polar residues" evidence="1">
    <location>
        <begin position="140"/>
        <end position="163"/>
    </location>
</feature>
<feature type="compositionally biased region" description="Basic residues" evidence="1">
    <location>
        <begin position="178"/>
        <end position="187"/>
    </location>
</feature>
<dbReference type="AlphaFoldDB" id="A0A7S2PCA1"/>
<sequence length="207" mass="22848">MAKRSKTKGGKKKATKTPVRNIGATVEKYVQIRKEKNGVLYKATEDPDTGGISFLPKTRKTPISFDGRRHKLVEKTPEEISAAKSEQDLLLAADKPANQHQKKRATGVYTSRRVKRAESKPSKGATKETKKLSRKKDVVSTKQKSASKSTGIKSASTPETIVSSDEEKQSPAKPTPTKLRKHVRAKRSQVSSSSGQNDWRVHGAVDW</sequence>
<protein>
    <submittedName>
        <fullName evidence="2">Uncharacterized protein</fullName>
    </submittedName>
</protein>